<dbReference type="RefSeq" id="WP_289164592.1">
    <property type="nucleotide sequence ID" value="NZ_JASZZN010000012.1"/>
</dbReference>
<keyword evidence="2" id="KW-1185">Reference proteome</keyword>
<dbReference type="Proteomes" id="UP001239462">
    <property type="component" value="Unassembled WGS sequence"/>
</dbReference>
<dbReference type="InterPro" id="IPR029278">
    <property type="entry name" value="Imm26"/>
</dbReference>
<sequence length="299" mass="33582">MGWLSTNTNAAGDGSDQSLFYSDSGLDACSDYLGKLAELYRDEFDRRPTLNEIFYHVETGLNERLDELVTDSIDSVSSLTAKTKKRPAKPKAVLGDIVAIPLARHVFVYCRVVEVLKRDDVVVELFDLVTSTPANIVRVVEASALAQFRLEQTGVHWQHWKVIGNQSVADDYVVKKVAYSLPCFVAEIEFTECLQKAGQLPESFRLYADVNASHPKLREDELASLATIMQFLQDKSLLTDEGIAELESGKLPNDFSLHSGLLTEAGNQFYEKVFKKDYQSGYFLTDTATKIEQFWSENQ</sequence>
<name>A0ABT7PKU4_9BACT</name>
<organism evidence="1 2">
    <name type="scientific">Roseiconus lacunae</name>
    <dbReference type="NCBI Taxonomy" id="2605694"/>
    <lineage>
        <taxon>Bacteria</taxon>
        <taxon>Pseudomonadati</taxon>
        <taxon>Planctomycetota</taxon>
        <taxon>Planctomycetia</taxon>
        <taxon>Pirellulales</taxon>
        <taxon>Pirellulaceae</taxon>
        <taxon>Roseiconus</taxon>
    </lineage>
</organism>
<dbReference type="EMBL" id="JASZZN010000012">
    <property type="protein sequence ID" value="MDM4017090.1"/>
    <property type="molecule type" value="Genomic_DNA"/>
</dbReference>
<reference evidence="1 2" key="1">
    <citation type="submission" date="2023-06" db="EMBL/GenBank/DDBJ databases">
        <title>Roseiconus lacunae JC819 isolated from Gulf of Mannar region, Tamil Nadu.</title>
        <authorList>
            <person name="Pk S."/>
            <person name="Ch S."/>
            <person name="Ch V.R."/>
        </authorList>
    </citation>
    <scope>NUCLEOTIDE SEQUENCE [LARGE SCALE GENOMIC DNA]</scope>
    <source>
        <strain evidence="1 2">JC819</strain>
    </source>
</reference>
<comment type="caution">
    <text evidence="1">The sequence shown here is derived from an EMBL/GenBank/DDBJ whole genome shotgun (WGS) entry which is preliminary data.</text>
</comment>
<gene>
    <name evidence="1" type="ORF">QTN89_16710</name>
</gene>
<proteinExistence type="predicted"/>
<evidence type="ECO:0000313" key="1">
    <source>
        <dbReference type="EMBL" id="MDM4017090.1"/>
    </source>
</evidence>
<accession>A0ABT7PKU4</accession>
<dbReference type="Pfam" id="PF15428">
    <property type="entry name" value="Imm26"/>
    <property type="match status" value="1"/>
</dbReference>
<evidence type="ECO:0000313" key="2">
    <source>
        <dbReference type="Proteomes" id="UP001239462"/>
    </source>
</evidence>
<protein>
    <submittedName>
        <fullName evidence="1">Imm26 family immunity protein</fullName>
    </submittedName>
</protein>